<reference evidence="2 3" key="1">
    <citation type="submission" date="2023-01" db="EMBL/GenBank/DDBJ databases">
        <title>Analysis of 21 Apiospora genomes using comparative genomics revels a genus with tremendous synthesis potential of carbohydrate active enzymes and secondary metabolites.</title>
        <authorList>
            <person name="Sorensen T."/>
        </authorList>
    </citation>
    <scope>NUCLEOTIDE SEQUENCE [LARGE SCALE GENOMIC DNA]</scope>
    <source>
        <strain evidence="2 3">CBS 114990</strain>
    </source>
</reference>
<evidence type="ECO:0000313" key="2">
    <source>
        <dbReference type="EMBL" id="KAK8061119.1"/>
    </source>
</evidence>
<evidence type="ECO:0000313" key="3">
    <source>
        <dbReference type="Proteomes" id="UP001433268"/>
    </source>
</evidence>
<feature type="compositionally biased region" description="Polar residues" evidence="1">
    <location>
        <begin position="113"/>
        <end position="139"/>
    </location>
</feature>
<dbReference type="EMBL" id="JAQQWN010000011">
    <property type="protein sequence ID" value="KAK8061119.1"/>
    <property type="molecule type" value="Genomic_DNA"/>
</dbReference>
<dbReference type="Proteomes" id="UP001433268">
    <property type="component" value="Unassembled WGS sequence"/>
</dbReference>
<protein>
    <submittedName>
        <fullName evidence="2">Uncharacterized protein</fullName>
    </submittedName>
</protein>
<proteinExistence type="predicted"/>
<feature type="region of interest" description="Disordered" evidence="1">
    <location>
        <begin position="1"/>
        <end position="52"/>
    </location>
</feature>
<gene>
    <name evidence="2" type="ORF">PG997_015340</name>
</gene>
<dbReference type="GeneID" id="92052714"/>
<sequence length="146" mass="15056">MSFSNPNDNAVDGSSPSAMSTTSQSGISDVMLDGSNHHPVVTTSSSSIWQPAVSMGPPMNPFSMDMNGSVFPDLMTGAPVSPQPPHKTMNDVYFSTPPPSMSSLSPSLVPGLNTQNLNQTMSFGTGPETPTSMNGTHQGPSPAADA</sequence>
<keyword evidence="3" id="KW-1185">Reference proteome</keyword>
<organism evidence="2 3">
    <name type="scientific">Apiospora hydei</name>
    <dbReference type="NCBI Taxonomy" id="1337664"/>
    <lineage>
        <taxon>Eukaryota</taxon>
        <taxon>Fungi</taxon>
        <taxon>Dikarya</taxon>
        <taxon>Ascomycota</taxon>
        <taxon>Pezizomycotina</taxon>
        <taxon>Sordariomycetes</taxon>
        <taxon>Xylariomycetidae</taxon>
        <taxon>Amphisphaeriales</taxon>
        <taxon>Apiosporaceae</taxon>
        <taxon>Apiospora</taxon>
    </lineage>
</organism>
<accession>A0ABR1UQC2</accession>
<feature type="compositionally biased region" description="Low complexity" evidence="1">
    <location>
        <begin position="14"/>
        <end position="25"/>
    </location>
</feature>
<feature type="compositionally biased region" description="Low complexity" evidence="1">
    <location>
        <begin position="101"/>
        <end position="112"/>
    </location>
</feature>
<evidence type="ECO:0000256" key="1">
    <source>
        <dbReference type="SAM" id="MobiDB-lite"/>
    </source>
</evidence>
<name>A0ABR1UQC2_9PEZI</name>
<feature type="region of interest" description="Disordered" evidence="1">
    <location>
        <begin position="74"/>
        <end position="146"/>
    </location>
</feature>
<comment type="caution">
    <text evidence="2">The sequence shown here is derived from an EMBL/GenBank/DDBJ whole genome shotgun (WGS) entry which is preliminary data.</text>
</comment>
<dbReference type="RefSeq" id="XP_066660539.1">
    <property type="nucleotide sequence ID" value="XM_066819654.1"/>
</dbReference>